<comment type="subcellular location">
    <subcellularLocation>
        <location evidence="1">Cell inner membrane</location>
        <topology evidence="1">Peripheral membrane protein</topology>
    </subcellularLocation>
</comment>
<dbReference type="SMART" id="SM00382">
    <property type="entry name" value="AAA"/>
    <property type="match status" value="2"/>
</dbReference>
<sequence>MRPVPPLLDVQALSVAFGKPQAPKPALEKVSFVVQPGEVVALVGESGSGKSVTAMSVMQLIGREGGRITGGRMLFSPDGAAPVDLAQLEEEKLRRLRGREIAMIFQEPMTSLNPIKTVGVQLAEVLVLHQGASWKAATAEAQRMLDRVHMTEPARRMGQYPHELSGGMRQRVMIGMALLCRPKLLIADEPTTALDVTVQAQIVVLLQELQRETGTAVLFISHDLALVSQIASRVVVMRHGQVVEQAPRDSLLAAPTQPYTRMLLDAAPRLGGGSPAPLPAAAPLLSVRGLSKTFPTPKGPVQAVADVGFDLQAGETLALIGESGCGKSTTARMVMRLIEPTSGSVSIDGRDITALSPRQMQPVRRAMQMVFQDPYASLNPRLSAFDAITEPLAIHAPRMPRAERRARAEAVLRQVHLPADSLDRYPHQFSGGQRQRLCIARALSLEPRILVADEAVSALDVSVQMQVVALLQELQQRLGLACLFISHDIGVVERISHRIAVMRAGRIVESGATQDILRAPREAYTQQLIAAVPRLPQPRAVQEAMVPA</sequence>
<evidence type="ECO:0000313" key="7">
    <source>
        <dbReference type="EMBL" id="ONG50097.1"/>
    </source>
</evidence>
<comment type="similarity">
    <text evidence="2">Belongs to the ABC transporter superfamily.</text>
</comment>
<dbReference type="InterPro" id="IPR013563">
    <property type="entry name" value="Oligopep_ABC_C"/>
</dbReference>
<evidence type="ECO:0000256" key="5">
    <source>
        <dbReference type="ARBA" id="ARBA00022840"/>
    </source>
</evidence>
<keyword evidence="3" id="KW-0813">Transport</keyword>
<feature type="domain" description="ABC transporter" evidence="6">
    <location>
        <begin position="285"/>
        <end position="529"/>
    </location>
</feature>
<dbReference type="PANTHER" id="PTHR43776:SF7">
    <property type="entry name" value="D,D-DIPEPTIDE TRANSPORT ATP-BINDING PROTEIN DDPF-RELATED"/>
    <property type="match status" value="1"/>
</dbReference>
<dbReference type="GO" id="GO:0055085">
    <property type="term" value="P:transmembrane transport"/>
    <property type="evidence" value="ECO:0007669"/>
    <property type="project" value="UniProtKB-ARBA"/>
</dbReference>
<evidence type="ECO:0000259" key="6">
    <source>
        <dbReference type="PROSITE" id="PS50893"/>
    </source>
</evidence>
<dbReference type="GO" id="GO:0005524">
    <property type="term" value="F:ATP binding"/>
    <property type="evidence" value="ECO:0007669"/>
    <property type="project" value="UniProtKB-KW"/>
</dbReference>
<evidence type="ECO:0000256" key="4">
    <source>
        <dbReference type="ARBA" id="ARBA00022741"/>
    </source>
</evidence>
<reference evidence="7 8" key="1">
    <citation type="submission" date="2016-10" db="EMBL/GenBank/DDBJ databases">
        <title>Draft Genome sequence of Roseomonas sp. strain M3.</title>
        <authorList>
            <person name="Subhash Y."/>
            <person name="Lee S."/>
        </authorList>
    </citation>
    <scope>NUCLEOTIDE SEQUENCE [LARGE SCALE GENOMIC DNA]</scope>
    <source>
        <strain evidence="7 8">M3</strain>
    </source>
</reference>
<evidence type="ECO:0000256" key="3">
    <source>
        <dbReference type="ARBA" id="ARBA00022448"/>
    </source>
</evidence>
<keyword evidence="4" id="KW-0547">Nucleotide-binding</keyword>
<dbReference type="GO" id="GO:0016887">
    <property type="term" value="F:ATP hydrolysis activity"/>
    <property type="evidence" value="ECO:0007669"/>
    <property type="project" value="InterPro"/>
</dbReference>
<gene>
    <name evidence="7" type="ORF">BKE38_19515</name>
</gene>
<accession>A0A1V2GZ08</accession>
<dbReference type="Gene3D" id="3.40.50.300">
    <property type="entry name" value="P-loop containing nucleotide triphosphate hydrolases"/>
    <property type="match status" value="2"/>
</dbReference>
<dbReference type="SUPFAM" id="SSF52540">
    <property type="entry name" value="P-loop containing nucleoside triphosphate hydrolases"/>
    <property type="match status" value="2"/>
</dbReference>
<dbReference type="NCBIfam" id="NF008453">
    <property type="entry name" value="PRK11308.1"/>
    <property type="match status" value="2"/>
</dbReference>
<dbReference type="EMBL" id="MLCO01000205">
    <property type="protein sequence ID" value="ONG50097.1"/>
    <property type="molecule type" value="Genomic_DNA"/>
</dbReference>
<dbReference type="Proteomes" id="UP000188879">
    <property type="component" value="Unassembled WGS sequence"/>
</dbReference>
<dbReference type="PROSITE" id="PS00211">
    <property type="entry name" value="ABC_TRANSPORTER_1"/>
    <property type="match status" value="2"/>
</dbReference>
<dbReference type="InterPro" id="IPR050319">
    <property type="entry name" value="ABC_transp_ATP-bind"/>
</dbReference>
<protein>
    <submittedName>
        <fullName evidence="7">ABC transporter ATP-binding protein</fullName>
    </submittedName>
</protein>
<dbReference type="InterPro" id="IPR027417">
    <property type="entry name" value="P-loop_NTPase"/>
</dbReference>
<dbReference type="Pfam" id="PF08352">
    <property type="entry name" value="oligo_HPY"/>
    <property type="match status" value="2"/>
</dbReference>
<proteinExistence type="inferred from homology"/>
<evidence type="ECO:0000313" key="8">
    <source>
        <dbReference type="Proteomes" id="UP000188879"/>
    </source>
</evidence>
<dbReference type="InterPro" id="IPR003593">
    <property type="entry name" value="AAA+_ATPase"/>
</dbReference>
<keyword evidence="8" id="KW-1185">Reference proteome</keyword>
<dbReference type="AlphaFoldDB" id="A0A1V2GZ08"/>
<dbReference type="CDD" id="cd03257">
    <property type="entry name" value="ABC_NikE_OppD_transporters"/>
    <property type="match status" value="2"/>
</dbReference>
<name>A0A1V2GZ08_9PROT</name>
<evidence type="ECO:0000256" key="2">
    <source>
        <dbReference type="ARBA" id="ARBA00005417"/>
    </source>
</evidence>
<dbReference type="GO" id="GO:0015833">
    <property type="term" value="P:peptide transport"/>
    <property type="evidence" value="ECO:0007669"/>
    <property type="project" value="InterPro"/>
</dbReference>
<dbReference type="GO" id="GO:0005886">
    <property type="term" value="C:plasma membrane"/>
    <property type="evidence" value="ECO:0007669"/>
    <property type="project" value="UniProtKB-SubCell"/>
</dbReference>
<keyword evidence="5 7" id="KW-0067">ATP-binding</keyword>
<dbReference type="InterPro" id="IPR003439">
    <property type="entry name" value="ABC_transporter-like_ATP-bd"/>
</dbReference>
<dbReference type="NCBIfam" id="NF007739">
    <property type="entry name" value="PRK10419.1"/>
    <property type="match status" value="2"/>
</dbReference>
<dbReference type="FunFam" id="3.40.50.300:FF:000016">
    <property type="entry name" value="Oligopeptide ABC transporter ATP-binding component"/>
    <property type="match status" value="2"/>
</dbReference>
<comment type="caution">
    <text evidence="7">The sequence shown here is derived from an EMBL/GenBank/DDBJ whole genome shotgun (WGS) entry which is preliminary data.</text>
</comment>
<evidence type="ECO:0000256" key="1">
    <source>
        <dbReference type="ARBA" id="ARBA00004417"/>
    </source>
</evidence>
<dbReference type="RefSeq" id="WP_076958982.1">
    <property type="nucleotide sequence ID" value="NZ_MLCO01000205.1"/>
</dbReference>
<dbReference type="Pfam" id="PF00005">
    <property type="entry name" value="ABC_tran"/>
    <property type="match status" value="2"/>
</dbReference>
<dbReference type="PROSITE" id="PS50893">
    <property type="entry name" value="ABC_TRANSPORTER_2"/>
    <property type="match status" value="2"/>
</dbReference>
<organism evidence="7 8">
    <name type="scientific">Teichococcus deserti</name>
    <dbReference type="NCBI Taxonomy" id="1817963"/>
    <lineage>
        <taxon>Bacteria</taxon>
        <taxon>Pseudomonadati</taxon>
        <taxon>Pseudomonadota</taxon>
        <taxon>Alphaproteobacteria</taxon>
        <taxon>Acetobacterales</taxon>
        <taxon>Roseomonadaceae</taxon>
        <taxon>Roseomonas</taxon>
    </lineage>
</organism>
<feature type="domain" description="ABC transporter" evidence="6">
    <location>
        <begin position="10"/>
        <end position="264"/>
    </location>
</feature>
<dbReference type="PANTHER" id="PTHR43776">
    <property type="entry name" value="TRANSPORT ATP-BINDING PROTEIN"/>
    <property type="match status" value="1"/>
</dbReference>
<dbReference type="InterPro" id="IPR017871">
    <property type="entry name" value="ABC_transporter-like_CS"/>
</dbReference>